<name>A0ABD0R9V5_CIRMR</name>
<feature type="non-terminal residue" evidence="1">
    <location>
        <position position="1"/>
    </location>
</feature>
<reference evidence="1 2" key="1">
    <citation type="submission" date="2024-05" db="EMBL/GenBank/DDBJ databases">
        <title>Genome sequencing and assembly of Indian major carp, Cirrhinus mrigala (Hamilton, 1822).</title>
        <authorList>
            <person name="Mohindra V."/>
            <person name="Chowdhury L.M."/>
            <person name="Lal K."/>
            <person name="Jena J.K."/>
        </authorList>
    </citation>
    <scope>NUCLEOTIDE SEQUENCE [LARGE SCALE GENOMIC DNA]</scope>
    <source>
        <strain evidence="1">CM1030</strain>
        <tissue evidence="1">Blood</tissue>
    </source>
</reference>
<proteinExistence type="predicted"/>
<sequence length="65" mass="7411">RSWLYIAGGGPREENTVLLLERLFAELMSSKGSDSLGVPLLDRERMEHIWSVQKKHVKCIQDTKG</sequence>
<dbReference type="Proteomes" id="UP001529510">
    <property type="component" value="Unassembled WGS sequence"/>
</dbReference>
<accession>A0ABD0R9V5</accession>
<keyword evidence="2" id="KW-1185">Reference proteome</keyword>
<evidence type="ECO:0000313" key="1">
    <source>
        <dbReference type="EMBL" id="KAL0195322.1"/>
    </source>
</evidence>
<dbReference type="AlphaFoldDB" id="A0ABD0R9V5"/>
<feature type="non-terminal residue" evidence="1">
    <location>
        <position position="65"/>
    </location>
</feature>
<dbReference type="EMBL" id="JAMKFB020000004">
    <property type="protein sequence ID" value="KAL0195322.1"/>
    <property type="molecule type" value="Genomic_DNA"/>
</dbReference>
<evidence type="ECO:0000313" key="2">
    <source>
        <dbReference type="Proteomes" id="UP001529510"/>
    </source>
</evidence>
<comment type="caution">
    <text evidence="1">The sequence shown here is derived from an EMBL/GenBank/DDBJ whole genome shotgun (WGS) entry which is preliminary data.</text>
</comment>
<gene>
    <name evidence="1" type="ORF">M9458_008894</name>
</gene>
<organism evidence="1 2">
    <name type="scientific">Cirrhinus mrigala</name>
    <name type="common">Mrigala</name>
    <dbReference type="NCBI Taxonomy" id="683832"/>
    <lineage>
        <taxon>Eukaryota</taxon>
        <taxon>Metazoa</taxon>
        <taxon>Chordata</taxon>
        <taxon>Craniata</taxon>
        <taxon>Vertebrata</taxon>
        <taxon>Euteleostomi</taxon>
        <taxon>Actinopterygii</taxon>
        <taxon>Neopterygii</taxon>
        <taxon>Teleostei</taxon>
        <taxon>Ostariophysi</taxon>
        <taxon>Cypriniformes</taxon>
        <taxon>Cyprinidae</taxon>
        <taxon>Labeoninae</taxon>
        <taxon>Labeonini</taxon>
        <taxon>Cirrhinus</taxon>
    </lineage>
</organism>
<protein>
    <submittedName>
        <fullName evidence="1">Uncharacterized protein</fullName>
    </submittedName>
</protein>